<feature type="region of interest" description="Disordered" evidence="1">
    <location>
        <begin position="1"/>
        <end position="51"/>
    </location>
</feature>
<name>A0ABQ4G5D6_9ACTN</name>
<reference evidence="2 3" key="1">
    <citation type="submission" date="2021-01" db="EMBL/GenBank/DDBJ databases">
        <title>Whole genome shotgun sequence of Microbispora corallina NBRC 16416.</title>
        <authorList>
            <person name="Komaki H."/>
            <person name="Tamura T."/>
        </authorList>
    </citation>
    <scope>NUCLEOTIDE SEQUENCE [LARGE SCALE GENOMIC DNA]</scope>
    <source>
        <strain evidence="2 3">NBRC 16416</strain>
    </source>
</reference>
<comment type="caution">
    <text evidence="2">The sequence shown here is derived from an EMBL/GenBank/DDBJ whole genome shotgun (WGS) entry which is preliminary data.</text>
</comment>
<evidence type="ECO:0000313" key="3">
    <source>
        <dbReference type="Proteomes" id="UP000603904"/>
    </source>
</evidence>
<protein>
    <submittedName>
        <fullName evidence="2">Uncharacterized protein</fullName>
    </submittedName>
</protein>
<sequence length="51" mass="5782">MPAHPYAKRGKDQPRTPQPQPKHGFPPARQTPAPPMPARPIRAPRRIPRTK</sequence>
<accession>A0ABQ4G5D6</accession>
<organism evidence="2 3">
    <name type="scientific">Microbispora corallina</name>
    <dbReference type="NCBI Taxonomy" id="83302"/>
    <lineage>
        <taxon>Bacteria</taxon>
        <taxon>Bacillati</taxon>
        <taxon>Actinomycetota</taxon>
        <taxon>Actinomycetes</taxon>
        <taxon>Streptosporangiales</taxon>
        <taxon>Streptosporangiaceae</taxon>
        <taxon>Microbispora</taxon>
    </lineage>
</organism>
<dbReference type="RefSeq" id="WP_157099699.1">
    <property type="nucleotide sequence ID" value="NZ_BAAAGP010000017.1"/>
</dbReference>
<evidence type="ECO:0000313" key="2">
    <source>
        <dbReference type="EMBL" id="GIH42287.1"/>
    </source>
</evidence>
<dbReference type="Proteomes" id="UP000603904">
    <property type="component" value="Unassembled WGS sequence"/>
</dbReference>
<evidence type="ECO:0000256" key="1">
    <source>
        <dbReference type="SAM" id="MobiDB-lite"/>
    </source>
</evidence>
<dbReference type="EMBL" id="BOOC01000030">
    <property type="protein sequence ID" value="GIH42287.1"/>
    <property type="molecule type" value="Genomic_DNA"/>
</dbReference>
<proteinExistence type="predicted"/>
<gene>
    <name evidence="2" type="ORF">Mco01_52870</name>
</gene>
<keyword evidence="3" id="KW-1185">Reference proteome</keyword>
<feature type="compositionally biased region" description="Basic residues" evidence="1">
    <location>
        <begin position="42"/>
        <end position="51"/>
    </location>
</feature>